<evidence type="ECO:0000313" key="2">
    <source>
        <dbReference type="Proteomes" id="UP000743370"/>
    </source>
</evidence>
<comment type="caution">
    <text evidence="1">The sequence shown here is derived from an EMBL/GenBank/DDBJ whole genome shotgun (WGS) entry which is preliminary data.</text>
</comment>
<reference evidence="1 2" key="1">
    <citation type="submission" date="2020-05" db="EMBL/GenBank/DDBJ databases">
        <title>Vigna angularis (adzuki bean) Var. LongXiaoDou No. 4 denovo assembly.</title>
        <authorList>
            <person name="Xiang H."/>
        </authorList>
    </citation>
    <scope>NUCLEOTIDE SEQUENCE [LARGE SCALE GENOMIC DNA]</scope>
    <source>
        <tissue evidence="1">Leaf</tissue>
    </source>
</reference>
<evidence type="ECO:0000313" key="1">
    <source>
        <dbReference type="EMBL" id="KAG2390790.1"/>
    </source>
</evidence>
<dbReference type="AlphaFoldDB" id="A0A8T0K157"/>
<proteinExistence type="predicted"/>
<protein>
    <submittedName>
        <fullName evidence="1">Uncharacterized protein</fullName>
    </submittedName>
</protein>
<accession>A0A8T0K157</accession>
<name>A0A8T0K157_PHAAN</name>
<dbReference type="EMBL" id="JABFOF010000007">
    <property type="protein sequence ID" value="KAG2390790.1"/>
    <property type="molecule type" value="Genomic_DNA"/>
</dbReference>
<gene>
    <name evidence="1" type="ORF">HKW66_Vig0134490</name>
</gene>
<organism evidence="1 2">
    <name type="scientific">Phaseolus angularis</name>
    <name type="common">Azuki bean</name>
    <name type="synonym">Vigna angularis</name>
    <dbReference type="NCBI Taxonomy" id="3914"/>
    <lineage>
        <taxon>Eukaryota</taxon>
        <taxon>Viridiplantae</taxon>
        <taxon>Streptophyta</taxon>
        <taxon>Embryophyta</taxon>
        <taxon>Tracheophyta</taxon>
        <taxon>Spermatophyta</taxon>
        <taxon>Magnoliopsida</taxon>
        <taxon>eudicotyledons</taxon>
        <taxon>Gunneridae</taxon>
        <taxon>Pentapetalae</taxon>
        <taxon>rosids</taxon>
        <taxon>fabids</taxon>
        <taxon>Fabales</taxon>
        <taxon>Fabaceae</taxon>
        <taxon>Papilionoideae</taxon>
        <taxon>50 kb inversion clade</taxon>
        <taxon>NPAAA clade</taxon>
        <taxon>indigoferoid/millettioid clade</taxon>
        <taxon>Phaseoleae</taxon>
        <taxon>Vigna</taxon>
    </lineage>
</organism>
<dbReference type="Proteomes" id="UP000743370">
    <property type="component" value="Unassembled WGS sequence"/>
</dbReference>
<sequence>MYGNGRRNEEHDQGMRFSPNLTFLLLFHFFKATQRNVEISVTLTCVVPILHATSSIHHCPSNRCHCLVHHLAHQLQTSPLRFRFGTSPFKLQLPPSLHLLCISPNQTNPKNQIKFKTHFSSHFSPNQGLPFSTLSLTHQTKTSPCACSFQLLRHCVSSCRYCYRTLQHSRRRHVCR</sequence>